<evidence type="ECO:0000313" key="2">
    <source>
        <dbReference type="EMBL" id="RPB26731.1"/>
    </source>
</evidence>
<dbReference type="Proteomes" id="UP000267821">
    <property type="component" value="Unassembled WGS sequence"/>
</dbReference>
<feature type="compositionally biased region" description="Polar residues" evidence="1">
    <location>
        <begin position="1"/>
        <end position="10"/>
    </location>
</feature>
<dbReference type="EMBL" id="ML121533">
    <property type="protein sequence ID" value="RPB26731.1"/>
    <property type="molecule type" value="Genomic_DNA"/>
</dbReference>
<feature type="region of interest" description="Disordered" evidence="1">
    <location>
        <begin position="367"/>
        <end position="471"/>
    </location>
</feature>
<sequence>MPTLMNNPPLNKSHPPATVSRAHNPPRTRTSGVTEDNPPRSKSHVHGGPEAYPSKRSSQVPPEALPGKNSNPRPRRKGRCQSCLPPPRRSTASTHTPSSSRDNVPRTLRPQGTLATASSARAKDLVISNPIPIEGPDAPVPRGRRPGNLVPIIPFAEINRGFSPDSSDLSSNRSRTASEARTPISDLSLTTDTDITSVGGSSGEEGGEEGQSTLSYGATSTTSTGYDSGYTSSSTGGYTSNSIGGSRISGSKMTANMHIHRMSMNMDSRLQSETAANMNIHTEGTSGPSKQRARPAPLNLDAATKETSGGRIAVRTSIQSSDIPLHMAHPGNRQSAVVQFSDPTYAHHVANLQRSMSSAEKRRSVRLVPKDHYEDAPPTSVSSSDDISEAPLPVPRCSAVHAPGRHSVYGVPPPAPTPPMSTSDEYTEKSMSVGTPAPAPTAVTSDDDNLTSAGGAVSGASAPGGVRPKKSFGQKAREVLLLPPLVTVLVVDKAWRKMRGKKGPRPMAEVPGVWPVLNKMAPN</sequence>
<name>A0A3N4M1B5_9PEZI</name>
<feature type="compositionally biased region" description="Low complexity" evidence="1">
    <location>
        <begin position="452"/>
        <end position="466"/>
    </location>
</feature>
<protein>
    <submittedName>
        <fullName evidence="2">Uncharacterized protein</fullName>
    </submittedName>
</protein>
<reference evidence="2 3" key="1">
    <citation type="journal article" date="2018" name="Nat. Ecol. Evol.">
        <title>Pezizomycetes genomes reveal the molecular basis of ectomycorrhizal truffle lifestyle.</title>
        <authorList>
            <person name="Murat C."/>
            <person name="Payen T."/>
            <person name="Noel B."/>
            <person name="Kuo A."/>
            <person name="Morin E."/>
            <person name="Chen J."/>
            <person name="Kohler A."/>
            <person name="Krizsan K."/>
            <person name="Balestrini R."/>
            <person name="Da Silva C."/>
            <person name="Montanini B."/>
            <person name="Hainaut M."/>
            <person name="Levati E."/>
            <person name="Barry K.W."/>
            <person name="Belfiori B."/>
            <person name="Cichocki N."/>
            <person name="Clum A."/>
            <person name="Dockter R.B."/>
            <person name="Fauchery L."/>
            <person name="Guy J."/>
            <person name="Iotti M."/>
            <person name="Le Tacon F."/>
            <person name="Lindquist E.A."/>
            <person name="Lipzen A."/>
            <person name="Malagnac F."/>
            <person name="Mello A."/>
            <person name="Molinier V."/>
            <person name="Miyauchi S."/>
            <person name="Poulain J."/>
            <person name="Riccioni C."/>
            <person name="Rubini A."/>
            <person name="Sitrit Y."/>
            <person name="Splivallo R."/>
            <person name="Traeger S."/>
            <person name="Wang M."/>
            <person name="Zifcakova L."/>
            <person name="Wipf D."/>
            <person name="Zambonelli A."/>
            <person name="Paolocci F."/>
            <person name="Nowrousian M."/>
            <person name="Ottonello S."/>
            <person name="Baldrian P."/>
            <person name="Spatafora J.W."/>
            <person name="Henrissat B."/>
            <person name="Nagy L.G."/>
            <person name="Aury J.M."/>
            <person name="Wincker P."/>
            <person name="Grigoriev I.V."/>
            <person name="Bonfante P."/>
            <person name="Martin F.M."/>
        </authorList>
    </citation>
    <scope>NUCLEOTIDE SEQUENCE [LARGE SCALE GENOMIC DNA]</scope>
    <source>
        <strain evidence="2 3">ATCC MYA-4762</strain>
    </source>
</reference>
<feature type="region of interest" description="Disordered" evidence="1">
    <location>
        <begin position="159"/>
        <end position="238"/>
    </location>
</feature>
<evidence type="ECO:0000313" key="3">
    <source>
        <dbReference type="Proteomes" id="UP000267821"/>
    </source>
</evidence>
<dbReference type="AlphaFoldDB" id="A0A3N4M1B5"/>
<feature type="compositionally biased region" description="Polar residues" evidence="1">
    <location>
        <begin position="420"/>
        <end position="433"/>
    </location>
</feature>
<feature type="compositionally biased region" description="Low complexity" evidence="1">
    <location>
        <begin position="184"/>
        <end position="199"/>
    </location>
</feature>
<dbReference type="InParanoid" id="A0A3N4M1B5"/>
<organism evidence="2 3">
    <name type="scientific">Terfezia boudieri ATCC MYA-4762</name>
    <dbReference type="NCBI Taxonomy" id="1051890"/>
    <lineage>
        <taxon>Eukaryota</taxon>
        <taxon>Fungi</taxon>
        <taxon>Dikarya</taxon>
        <taxon>Ascomycota</taxon>
        <taxon>Pezizomycotina</taxon>
        <taxon>Pezizomycetes</taxon>
        <taxon>Pezizales</taxon>
        <taxon>Pezizaceae</taxon>
        <taxon>Terfezia</taxon>
    </lineage>
</organism>
<dbReference type="OrthoDB" id="5384844at2759"/>
<accession>A0A3N4M1B5</accession>
<proteinExistence type="predicted"/>
<gene>
    <name evidence="2" type="ORF">L211DRAFT_846898</name>
</gene>
<keyword evidence="3" id="KW-1185">Reference proteome</keyword>
<feature type="compositionally biased region" description="Low complexity" evidence="1">
    <location>
        <begin position="163"/>
        <end position="177"/>
    </location>
</feature>
<feature type="compositionally biased region" description="Low complexity" evidence="1">
    <location>
        <begin position="210"/>
        <end position="238"/>
    </location>
</feature>
<feature type="compositionally biased region" description="Polar residues" evidence="1">
    <location>
        <begin position="90"/>
        <end position="102"/>
    </location>
</feature>
<evidence type="ECO:0000256" key="1">
    <source>
        <dbReference type="SAM" id="MobiDB-lite"/>
    </source>
</evidence>
<feature type="region of interest" description="Disordered" evidence="1">
    <location>
        <begin position="1"/>
        <end position="146"/>
    </location>
</feature>